<dbReference type="Gene3D" id="3.30.530.20">
    <property type="match status" value="1"/>
</dbReference>
<dbReference type="AlphaFoldDB" id="A0A931A398"/>
<keyword evidence="4" id="KW-1185">Reference proteome</keyword>
<dbReference type="Pfam" id="PF08327">
    <property type="entry name" value="AHSA1"/>
    <property type="match status" value="1"/>
</dbReference>
<comment type="caution">
    <text evidence="3">The sequence shown here is derived from an EMBL/GenBank/DDBJ whole genome shotgun (WGS) entry which is preliminary data.</text>
</comment>
<protein>
    <submittedName>
        <fullName evidence="3">SRPBCC domain-containing protein</fullName>
    </submittedName>
</protein>
<dbReference type="InterPro" id="IPR023393">
    <property type="entry name" value="START-like_dom_sf"/>
</dbReference>
<name>A0A931A398_9ACTN</name>
<comment type="similarity">
    <text evidence="1">Belongs to the AHA1 family.</text>
</comment>
<sequence>MSMILRRDYNASIEDVWAACTEPDRLSRWFLKVSGDLRLGGTFALDGNAHGEILRCERPHLFVITWKYSDSPTARSAGLVAQEWVALARAEGLPLLAELPDRT</sequence>
<accession>A0A931A398</accession>
<dbReference type="SUPFAM" id="SSF55961">
    <property type="entry name" value="Bet v1-like"/>
    <property type="match status" value="1"/>
</dbReference>
<gene>
    <name evidence="3" type="ORF">ITP53_06825</name>
</gene>
<dbReference type="RefSeq" id="WP_195894443.1">
    <property type="nucleotide sequence ID" value="NZ_JADOGI010000014.1"/>
</dbReference>
<evidence type="ECO:0000259" key="2">
    <source>
        <dbReference type="Pfam" id="PF08327"/>
    </source>
</evidence>
<evidence type="ECO:0000313" key="3">
    <source>
        <dbReference type="EMBL" id="MBF8185456.1"/>
    </source>
</evidence>
<evidence type="ECO:0000256" key="1">
    <source>
        <dbReference type="ARBA" id="ARBA00006817"/>
    </source>
</evidence>
<proteinExistence type="inferred from homology"/>
<dbReference type="InterPro" id="IPR013538">
    <property type="entry name" value="ASHA1/2-like_C"/>
</dbReference>
<dbReference type="Proteomes" id="UP000605361">
    <property type="component" value="Unassembled WGS sequence"/>
</dbReference>
<dbReference type="EMBL" id="JADOGI010000014">
    <property type="protein sequence ID" value="MBF8185456.1"/>
    <property type="molecule type" value="Genomic_DNA"/>
</dbReference>
<evidence type="ECO:0000313" key="4">
    <source>
        <dbReference type="Proteomes" id="UP000605361"/>
    </source>
</evidence>
<reference evidence="3" key="1">
    <citation type="submission" date="2020-11" db="EMBL/GenBank/DDBJ databases">
        <title>Whole-genome analyses of Nonomuraea sp. K274.</title>
        <authorList>
            <person name="Veyisoglu A."/>
        </authorList>
    </citation>
    <scope>NUCLEOTIDE SEQUENCE</scope>
    <source>
        <strain evidence="3">K274</strain>
    </source>
</reference>
<organism evidence="3 4">
    <name type="scientific">Nonomuraea cypriaca</name>
    <dbReference type="NCBI Taxonomy" id="1187855"/>
    <lineage>
        <taxon>Bacteria</taxon>
        <taxon>Bacillati</taxon>
        <taxon>Actinomycetota</taxon>
        <taxon>Actinomycetes</taxon>
        <taxon>Streptosporangiales</taxon>
        <taxon>Streptosporangiaceae</taxon>
        <taxon>Nonomuraea</taxon>
    </lineage>
</organism>
<feature type="domain" description="Activator of Hsp90 ATPase homologue 1/2-like C-terminal" evidence="2">
    <location>
        <begin position="10"/>
        <end position="73"/>
    </location>
</feature>